<dbReference type="Pfam" id="PF13377">
    <property type="entry name" value="Peripla_BP_3"/>
    <property type="match status" value="1"/>
</dbReference>
<keyword evidence="3" id="KW-0804">Transcription</keyword>
<evidence type="ECO:0000256" key="3">
    <source>
        <dbReference type="ARBA" id="ARBA00023163"/>
    </source>
</evidence>
<dbReference type="InterPro" id="IPR046335">
    <property type="entry name" value="LacI/GalR-like_sensor"/>
</dbReference>
<evidence type="ECO:0000256" key="2">
    <source>
        <dbReference type="ARBA" id="ARBA00023125"/>
    </source>
</evidence>
<dbReference type="SUPFAM" id="SSF47413">
    <property type="entry name" value="lambda repressor-like DNA-binding domains"/>
    <property type="match status" value="1"/>
</dbReference>
<dbReference type="AlphaFoldDB" id="A0A7V8FLY0"/>
<keyword evidence="2" id="KW-0238">DNA-binding</keyword>
<evidence type="ECO:0000313" key="6">
    <source>
        <dbReference type="Proteomes" id="UP000461670"/>
    </source>
</evidence>
<proteinExistence type="predicted"/>
<sequence length="382" mass="40903">MCGARGRIVVGCGYHRCHFIVSIATPFMPTSPLPSGSAAPPARKAPGRATIDDVARHAGVSKATVSRFLNRRDELLTRDIAARVAQAIEALDYKPSAMARSLKHGRTRLIGLVVADIANPFSIAVLRGAEQACQEAGYLMVLFNLGNEVGREREALRALASYQVEGLILNRVDPVRQAWHEATLQGKPVVLVDRRHEGLDADFVSVDNRQAVELGLAHLLAAGYEDFLLVTEPYGQVSSRTERVQAFVGELSARGRRHAIFETTPDNADALAAALRAFRQAAGGRPAAVLSGNAVATLRVAAALTAPLQWQFGRELGFVGFDETEWAPLVGAGLTTIAQPTQALGGLAARCLIERLDGLQAPARHIELPGWLIARGSSRPPA</sequence>
<dbReference type="EMBL" id="WNDQ01000053">
    <property type="protein sequence ID" value="KAF1019539.1"/>
    <property type="molecule type" value="Genomic_DNA"/>
</dbReference>
<accession>A0A7V8FLY0</accession>
<dbReference type="Proteomes" id="UP000461670">
    <property type="component" value="Unassembled WGS sequence"/>
</dbReference>
<dbReference type="Gene3D" id="1.10.260.40">
    <property type="entry name" value="lambda repressor-like DNA-binding domains"/>
    <property type="match status" value="1"/>
</dbReference>
<dbReference type="PROSITE" id="PS00356">
    <property type="entry name" value="HTH_LACI_1"/>
    <property type="match status" value="1"/>
</dbReference>
<dbReference type="PROSITE" id="PS50932">
    <property type="entry name" value="HTH_LACI_2"/>
    <property type="match status" value="1"/>
</dbReference>
<dbReference type="PRINTS" id="PR00036">
    <property type="entry name" value="HTHLACI"/>
</dbReference>
<dbReference type="GO" id="GO:0003700">
    <property type="term" value="F:DNA-binding transcription factor activity"/>
    <property type="evidence" value="ECO:0007669"/>
    <property type="project" value="TreeGrafter"/>
</dbReference>
<evidence type="ECO:0000259" key="4">
    <source>
        <dbReference type="PROSITE" id="PS50932"/>
    </source>
</evidence>
<protein>
    <submittedName>
        <fullName evidence="5">HTH-type transcriptional regulator KdgR</fullName>
    </submittedName>
</protein>
<name>A0A7V8FLY0_9BURK</name>
<keyword evidence="1" id="KW-0805">Transcription regulation</keyword>
<dbReference type="PANTHER" id="PTHR30146">
    <property type="entry name" value="LACI-RELATED TRANSCRIPTIONAL REPRESSOR"/>
    <property type="match status" value="1"/>
</dbReference>
<gene>
    <name evidence="5" type="primary">kdgR_3</name>
    <name evidence="5" type="ORF">GAK30_03058</name>
</gene>
<reference evidence="6" key="1">
    <citation type="journal article" date="2020" name="MBio">
        <title>Horizontal gene transfer to a defensive symbiont with a reduced genome amongst a multipartite beetle microbiome.</title>
        <authorList>
            <person name="Waterworth S.C."/>
            <person name="Florez L.V."/>
            <person name="Rees E.R."/>
            <person name="Hertweck C."/>
            <person name="Kaltenpoth M."/>
            <person name="Kwan J.C."/>
        </authorList>
    </citation>
    <scope>NUCLEOTIDE SEQUENCE [LARGE SCALE GENOMIC DNA]</scope>
</reference>
<dbReference type="CDD" id="cd01392">
    <property type="entry name" value="HTH_LacI"/>
    <property type="match status" value="1"/>
</dbReference>
<evidence type="ECO:0000313" key="5">
    <source>
        <dbReference type="EMBL" id="KAF1019539.1"/>
    </source>
</evidence>
<dbReference type="SUPFAM" id="SSF53822">
    <property type="entry name" value="Periplasmic binding protein-like I"/>
    <property type="match status" value="1"/>
</dbReference>
<dbReference type="PANTHER" id="PTHR30146:SF145">
    <property type="entry name" value="RIBOSE OPERON REPRESSOR"/>
    <property type="match status" value="1"/>
</dbReference>
<dbReference type="Pfam" id="PF00356">
    <property type="entry name" value="LacI"/>
    <property type="match status" value="1"/>
</dbReference>
<organism evidence="5 6">
    <name type="scientific">Paracidovorax wautersii</name>
    <dbReference type="NCBI Taxonomy" id="1177982"/>
    <lineage>
        <taxon>Bacteria</taxon>
        <taxon>Pseudomonadati</taxon>
        <taxon>Pseudomonadota</taxon>
        <taxon>Betaproteobacteria</taxon>
        <taxon>Burkholderiales</taxon>
        <taxon>Comamonadaceae</taxon>
        <taxon>Paracidovorax</taxon>
    </lineage>
</organism>
<dbReference type="InterPro" id="IPR028082">
    <property type="entry name" value="Peripla_BP_I"/>
</dbReference>
<dbReference type="CDD" id="cd06283">
    <property type="entry name" value="PBP1_RegR_EndR_KdgR-like"/>
    <property type="match status" value="1"/>
</dbReference>
<dbReference type="InterPro" id="IPR000843">
    <property type="entry name" value="HTH_LacI"/>
</dbReference>
<dbReference type="SMART" id="SM00354">
    <property type="entry name" value="HTH_LACI"/>
    <property type="match status" value="1"/>
</dbReference>
<dbReference type="Gene3D" id="3.40.50.2300">
    <property type="match status" value="2"/>
</dbReference>
<dbReference type="GO" id="GO:0000976">
    <property type="term" value="F:transcription cis-regulatory region binding"/>
    <property type="evidence" value="ECO:0007669"/>
    <property type="project" value="TreeGrafter"/>
</dbReference>
<evidence type="ECO:0000256" key="1">
    <source>
        <dbReference type="ARBA" id="ARBA00023015"/>
    </source>
</evidence>
<feature type="domain" description="HTH lacI-type" evidence="4">
    <location>
        <begin position="49"/>
        <end position="104"/>
    </location>
</feature>
<comment type="caution">
    <text evidence="5">The sequence shown here is derived from an EMBL/GenBank/DDBJ whole genome shotgun (WGS) entry which is preliminary data.</text>
</comment>
<dbReference type="InterPro" id="IPR010982">
    <property type="entry name" value="Lambda_DNA-bd_dom_sf"/>
</dbReference>